<evidence type="ECO:0000259" key="2">
    <source>
        <dbReference type="Pfam" id="PF19124"/>
    </source>
</evidence>
<evidence type="ECO:0000313" key="3">
    <source>
        <dbReference type="EMBL" id="QAA32546.1"/>
    </source>
</evidence>
<evidence type="ECO:0000256" key="1">
    <source>
        <dbReference type="SAM" id="Phobius"/>
    </source>
</evidence>
<feature type="transmembrane region" description="Helical" evidence="1">
    <location>
        <begin position="191"/>
        <end position="213"/>
    </location>
</feature>
<organism evidence="3 4">
    <name type="scientific">Clostridium manihotivorum</name>
    <dbReference type="NCBI Taxonomy" id="2320868"/>
    <lineage>
        <taxon>Bacteria</taxon>
        <taxon>Bacillati</taxon>
        <taxon>Bacillota</taxon>
        <taxon>Clostridia</taxon>
        <taxon>Eubacteriales</taxon>
        <taxon>Clostridiaceae</taxon>
        <taxon>Clostridium</taxon>
    </lineage>
</organism>
<dbReference type="KEGG" id="cmah:C1I91_13390"/>
<dbReference type="Proteomes" id="UP000286268">
    <property type="component" value="Chromosome"/>
</dbReference>
<keyword evidence="1" id="KW-0812">Transmembrane</keyword>
<dbReference type="Pfam" id="PF19124">
    <property type="entry name" value="DUF5808"/>
    <property type="match status" value="1"/>
</dbReference>
<dbReference type="OrthoDB" id="157646at2"/>
<keyword evidence="4" id="KW-1185">Reference proteome</keyword>
<name>A0A3R5TFY6_9CLOT</name>
<protein>
    <recommendedName>
        <fullName evidence="2">DUF5808 domain-containing protein</fullName>
    </recommendedName>
</protein>
<evidence type="ECO:0000313" key="4">
    <source>
        <dbReference type="Proteomes" id="UP000286268"/>
    </source>
</evidence>
<dbReference type="InterPro" id="IPR043831">
    <property type="entry name" value="DUF5808"/>
</dbReference>
<keyword evidence="1" id="KW-0472">Membrane</keyword>
<keyword evidence="1" id="KW-1133">Transmembrane helix</keyword>
<feature type="domain" description="DUF5808" evidence="2">
    <location>
        <begin position="165"/>
        <end position="190"/>
    </location>
</feature>
<gene>
    <name evidence="3" type="ORF">C1I91_13390</name>
</gene>
<dbReference type="AlphaFoldDB" id="A0A3R5TFY6"/>
<reference evidence="3 4" key="1">
    <citation type="submission" date="2018-01" db="EMBL/GenBank/DDBJ databases">
        <title>Genome Sequencing and Assembly of Anaerobacter polyendosporus strain CT4.</title>
        <authorList>
            <person name="Tachaapaikoon C."/>
            <person name="Sutheeworapong S."/>
            <person name="Jenjaroenpun P."/>
            <person name="Wongsurawat T."/>
            <person name="Nookeaw I."/>
            <person name="Cheawchanlertfa P."/>
            <person name="Kosugi A."/>
            <person name="Cheevadhanarak S."/>
            <person name="Ratanakhanokchai K."/>
        </authorList>
    </citation>
    <scope>NUCLEOTIDE SEQUENCE [LARGE SCALE GENOMIC DNA]</scope>
    <source>
        <strain evidence="3 4">CT4</strain>
    </source>
</reference>
<proteinExistence type="predicted"/>
<feature type="transmembrane region" description="Helical" evidence="1">
    <location>
        <begin position="84"/>
        <end position="104"/>
    </location>
</feature>
<dbReference type="EMBL" id="CP025746">
    <property type="protein sequence ID" value="QAA32546.1"/>
    <property type="molecule type" value="Genomic_DNA"/>
</dbReference>
<sequence>MSNIVFIVFLLVQLAFLISILASLKAALDPCNNSVLGVTLPKDKINYNSVQQIEFLYNKNINSLAVVSTLLFVPELLFKIDFQGYPSLIITYFFIWIAFILVASRRVIYSANKKLKALKHNNNWELDKTFNNLDSIEERNGKGKVKNFSYDEDDLWPNGLDYYNPSDDSIIVPKRVGNGKTLNLGNKAGRAIGLTSLALAILSVGGLSLFFLITDFYTPSINIEGDKIEVSDLAYSTVFKSNDIKDVELIDDVPIESKIDGALTSSYARGEFNVNSYGTGKLYIYKKKSPYILIKLKDSYIIYNESDTIKTNSIYDKLKAQVK</sequence>
<accession>A0A3R5TFY6</accession>
<dbReference type="RefSeq" id="WP_128213335.1">
    <property type="nucleotide sequence ID" value="NZ_CP025746.1"/>
</dbReference>